<accession>A0A0B6Y3X1</accession>
<dbReference type="AlphaFoldDB" id="A0A0B6Y3X1"/>
<organism evidence="1">
    <name type="scientific">Arion vulgaris</name>
    <dbReference type="NCBI Taxonomy" id="1028688"/>
    <lineage>
        <taxon>Eukaryota</taxon>
        <taxon>Metazoa</taxon>
        <taxon>Spiralia</taxon>
        <taxon>Lophotrochozoa</taxon>
        <taxon>Mollusca</taxon>
        <taxon>Gastropoda</taxon>
        <taxon>Heterobranchia</taxon>
        <taxon>Euthyneura</taxon>
        <taxon>Panpulmonata</taxon>
        <taxon>Eupulmonata</taxon>
        <taxon>Stylommatophora</taxon>
        <taxon>Helicina</taxon>
        <taxon>Arionoidea</taxon>
        <taxon>Arionidae</taxon>
        <taxon>Arion</taxon>
    </lineage>
</organism>
<dbReference type="EMBL" id="HACG01003681">
    <property type="protein sequence ID" value="CEK50546.1"/>
    <property type="molecule type" value="Transcribed_RNA"/>
</dbReference>
<evidence type="ECO:0000313" key="1">
    <source>
        <dbReference type="EMBL" id="CEK50546.1"/>
    </source>
</evidence>
<gene>
    <name evidence="1" type="primary">ORF11063</name>
</gene>
<proteinExistence type="predicted"/>
<reference evidence="1" key="1">
    <citation type="submission" date="2014-12" db="EMBL/GenBank/DDBJ databases">
        <title>Insight into the proteome of Arion vulgaris.</title>
        <authorList>
            <person name="Aradska J."/>
            <person name="Bulat T."/>
            <person name="Smidak R."/>
            <person name="Sarate P."/>
            <person name="Gangsoo J."/>
            <person name="Sialana F."/>
            <person name="Bilban M."/>
            <person name="Lubec G."/>
        </authorList>
    </citation>
    <scope>NUCLEOTIDE SEQUENCE</scope>
    <source>
        <tissue evidence="1">Skin</tissue>
    </source>
</reference>
<feature type="non-terminal residue" evidence="1">
    <location>
        <position position="126"/>
    </location>
</feature>
<sequence length="126" mass="13795">PNLKSRMLMSVDQEDHCDDFRWMPWENAVSCPLSQHSADKNEKLPNPGVDLLGGAEIPTGGKTIPDMMVVMVVAASGENTNNSGAHVINGDAYNYHGVTPDVQIRHDNLLKYGQLQNMSAEMETAD</sequence>
<protein>
    <submittedName>
        <fullName evidence="1">Uncharacterized protein</fullName>
    </submittedName>
</protein>
<name>A0A0B6Y3X1_9EUPU</name>
<feature type="non-terminal residue" evidence="1">
    <location>
        <position position="1"/>
    </location>
</feature>